<organism evidence="1 2">
    <name type="scientific">Mycetocola tolaasinivorans</name>
    <dbReference type="NCBI Taxonomy" id="76635"/>
    <lineage>
        <taxon>Bacteria</taxon>
        <taxon>Bacillati</taxon>
        <taxon>Actinomycetota</taxon>
        <taxon>Actinomycetes</taxon>
        <taxon>Micrococcales</taxon>
        <taxon>Microbacteriaceae</taxon>
        <taxon>Mycetocola</taxon>
    </lineage>
</organism>
<evidence type="ECO:0000313" key="2">
    <source>
        <dbReference type="Proteomes" id="UP000272503"/>
    </source>
</evidence>
<dbReference type="EMBL" id="RCUX01000018">
    <property type="protein sequence ID" value="RLP72299.1"/>
    <property type="molecule type" value="Genomic_DNA"/>
</dbReference>
<keyword evidence="2" id="KW-1185">Reference proteome</keyword>
<proteinExistence type="predicted"/>
<accession>A0A3L6ZWN9</accession>
<dbReference type="RefSeq" id="WP_121649823.1">
    <property type="nucleotide sequence ID" value="NZ_RCUX01000018.1"/>
</dbReference>
<name>A0A3L6ZWN9_9MICO</name>
<sequence length="75" mass="7828">MGIRFPKITRTESVRVEPDGAAITVAEVAIALAALDPNAEVTSVHLDARSSYPGGTRNPTGALILSVKKIRTAGK</sequence>
<dbReference type="Proteomes" id="UP000272503">
    <property type="component" value="Unassembled WGS sequence"/>
</dbReference>
<dbReference type="AlphaFoldDB" id="A0A3L6ZWN9"/>
<comment type="caution">
    <text evidence="1">The sequence shown here is derived from an EMBL/GenBank/DDBJ whole genome shotgun (WGS) entry which is preliminary data.</text>
</comment>
<evidence type="ECO:0000313" key="1">
    <source>
        <dbReference type="EMBL" id="RLP72299.1"/>
    </source>
</evidence>
<reference evidence="1 2" key="1">
    <citation type="submission" date="2018-10" db="EMBL/GenBank/DDBJ databases">
        <authorList>
            <person name="Li J."/>
        </authorList>
    </citation>
    <scope>NUCLEOTIDE SEQUENCE [LARGE SCALE GENOMIC DNA]</scope>
    <source>
        <strain evidence="1 2">IF 016277</strain>
    </source>
</reference>
<protein>
    <submittedName>
        <fullName evidence="1">Uncharacterized protein</fullName>
    </submittedName>
</protein>
<gene>
    <name evidence="1" type="ORF">D9V32_15505</name>
</gene>